<dbReference type="EMBL" id="BPLR01009802">
    <property type="protein sequence ID" value="GIY34737.1"/>
    <property type="molecule type" value="Genomic_DNA"/>
</dbReference>
<evidence type="ECO:0000313" key="2">
    <source>
        <dbReference type="EMBL" id="GIY34737.1"/>
    </source>
</evidence>
<protein>
    <submittedName>
        <fullName evidence="2">Uncharacterized protein</fullName>
    </submittedName>
</protein>
<reference evidence="2 3" key="1">
    <citation type="submission" date="2021-06" db="EMBL/GenBank/DDBJ databases">
        <title>Caerostris extrusa draft genome.</title>
        <authorList>
            <person name="Kono N."/>
            <person name="Arakawa K."/>
        </authorList>
    </citation>
    <scope>NUCLEOTIDE SEQUENCE [LARGE SCALE GENOMIC DNA]</scope>
</reference>
<feature type="region of interest" description="Disordered" evidence="1">
    <location>
        <begin position="1"/>
        <end position="68"/>
    </location>
</feature>
<evidence type="ECO:0000313" key="3">
    <source>
        <dbReference type="Proteomes" id="UP001054945"/>
    </source>
</evidence>
<name>A0AAV4SQ94_CAEEX</name>
<accession>A0AAV4SQ94</accession>
<feature type="compositionally biased region" description="Basic residues" evidence="1">
    <location>
        <begin position="13"/>
        <end position="25"/>
    </location>
</feature>
<dbReference type="Proteomes" id="UP001054945">
    <property type="component" value="Unassembled WGS sequence"/>
</dbReference>
<feature type="compositionally biased region" description="Polar residues" evidence="1">
    <location>
        <begin position="1"/>
        <end position="12"/>
    </location>
</feature>
<dbReference type="AlphaFoldDB" id="A0AAV4SQ94"/>
<gene>
    <name evidence="2" type="ORF">CEXT_521931</name>
</gene>
<organism evidence="2 3">
    <name type="scientific">Caerostris extrusa</name>
    <name type="common">Bark spider</name>
    <name type="synonym">Caerostris bankana</name>
    <dbReference type="NCBI Taxonomy" id="172846"/>
    <lineage>
        <taxon>Eukaryota</taxon>
        <taxon>Metazoa</taxon>
        <taxon>Ecdysozoa</taxon>
        <taxon>Arthropoda</taxon>
        <taxon>Chelicerata</taxon>
        <taxon>Arachnida</taxon>
        <taxon>Araneae</taxon>
        <taxon>Araneomorphae</taxon>
        <taxon>Entelegynae</taxon>
        <taxon>Araneoidea</taxon>
        <taxon>Araneidae</taxon>
        <taxon>Caerostris</taxon>
    </lineage>
</organism>
<evidence type="ECO:0000256" key="1">
    <source>
        <dbReference type="SAM" id="MobiDB-lite"/>
    </source>
</evidence>
<feature type="compositionally biased region" description="Basic residues" evidence="1">
    <location>
        <begin position="41"/>
        <end position="51"/>
    </location>
</feature>
<comment type="caution">
    <text evidence="2">The sequence shown here is derived from an EMBL/GenBank/DDBJ whole genome shotgun (WGS) entry which is preliminary data.</text>
</comment>
<keyword evidence="3" id="KW-1185">Reference proteome</keyword>
<sequence length="68" mass="7724">MRGRQEQWTMAHSSKRKIPPSKTMRRGIQFAAPPRKESTRKTKGPTKRAGSRRLIPAPLMKRPGAQSN</sequence>
<proteinExistence type="predicted"/>